<dbReference type="Proteomes" id="UP000594263">
    <property type="component" value="Unplaced"/>
</dbReference>
<keyword evidence="2" id="KW-1185">Reference proteome</keyword>
<evidence type="ECO:0000313" key="1">
    <source>
        <dbReference type="EnsemblPlants" id="Kaladp0471s0001.1.v1.1"/>
    </source>
</evidence>
<accession>A0A7N0V9R4</accession>
<proteinExistence type="predicted"/>
<dbReference type="AlphaFoldDB" id="A0A7N0V9R4"/>
<reference evidence="1" key="1">
    <citation type="submission" date="2021-01" db="UniProtKB">
        <authorList>
            <consortium name="EnsemblPlants"/>
        </authorList>
    </citation>
    <scope>IDENTIFICATION</scope>
</reference>
<evidence type="ECO:0000313" key="2">
    <source>
        <dbReference type="Proteomes" id="UP000594263"/>
    </source>
</evidence>
<protein>
    <submittedName>
        <fullName evidence="1">Uncharacterized protein</fullName>
    </submittedName>
</protein>
<organism evidence="1 2">
    <name type="scientific">Kalanchoe fedtschenkoi</name>
    <name type="common">Lavender scallops</name>
    <name type="synonym">South American air plant</name>
    <dbReference type="NCBI Taxonomy" id="63787"/>
    <lineage>
        <taxon>Eukaryota</taxon>
        <taxon>Viridiplantae</taxon>
        <taxon>Streptophyta</taxon>
        <taxon>Embryophyta</taxon>
        <taxon>Tracheophyta</taxon>
        <taxon>Spermatophyta</taxon>
        <taxon>Magnoliopsida</taxon>
        <taxon>eudicotyledons</taxon>
        <taxon>Gunneridae</taxon>
        <taxon>Pentapetalae</taxon>
        <taxon>Saxifragales</taxon>
        <taxon>Crassulaceae</taxon>
        <taxon>Kalanchoe</taxon>
    </lineage>
</organism>
<dbReference type="EnsemblPlants" id="Kaladp0471s0001.1.v1.1">
    <property type="protein sequence ID" value="Kaladp0471s0001.1.v1.1"/>
    <property type="gene ID" value="Kaladp0471s0001.v1.1"/>
</dbReference>
<name>A0A7N0V9R4_KALFE</name>
<dbReference type="Gramene" id="Kaladp0471s0001.1.v1.1">
    <property type="protein sequence ID" value="Kaladp0471s0001.1.v1.1"/>
    <property type="gene ID" value="Kaladp0471s0001.v1.1"/>
</dbReference>
<sequence length="96" mass="10477">MGVGIEIPMSRASHWSSPKILAVARCSDSAEECNMINFLLLKEITKKPHFLTFHTPIDSSRIQLAMNDDGATFSPIGEDLSPNPHDALLVSSPESL</sequence>